<comment type="caution">
    <text evidence="3">The sequence shown here is derived from an EMBL/GenBank/DDBJ whole genome shotgun (WGS) entry which is preliminary data.</text>
</comment>
<keyword evidence="1" id="KW-0732">Signal</keyword>
<accession>A0A3S2VNX0</accession>
<gene>
    <name evidence="3" type="ORF">EOD41_07715</name>
</gene>
<dbReference type="RefSeq" id="WP_127704199.1">
    <property type="nucleotide sequence ID" value="NZ_SACK01000002.1"/>
</dbReference>
<dbReference type="SUPFAM" id="SSF53850">
    <property type="entry name" value="Periplasmic binding protein-like II"/>
    <property type="match status" value="1"/>
</dbReference>
<reference evidence="3 4" key="1">
    <citation type="submission" date="2019-01" db="EMBL/GenBank/DDBJ databases">
        <authorList>
            <person name="Chen W.-M."/>
        </authorList>
    </citation>
    <scope>NUCLEOTIDE SEQUENCE [LARGE SCALE GENOMIC DNA]</scope>
    <source>
        <strain evidence="3 4">YBJ-36</strain>
    </source>
</reference>
<dbReference type="AlphaFoldDB" id="A0A3S2VNX0"/>
<dbReference type="Proteomes" id="UP000282759">
    <property type="component" value="Unassembled WGS sequence"/>
</dbReference>
<keyword evidence="4" id="KW-1185">Reference proteome</keyword>
<sequence length="308" mass="34176">MNKLKFAIAVFAVLTVLGCGENKPKSLVPVEGFASGNITIVADESFKPVIEQEERIFENAFPDATLNIKYGTENDVLRSFLNDSTRVAILPRQLTADEAKVLNSRKLPPIYSMFARDAVALIVNKASADTLITVAEIKKMLNGDTKTGQSIVFDNPNSSLVRYLRLLSGGIELKQKNIYALKSNKEVIRYVSEHTGAIGIVGFSWLIDPDDDYAKYVDNVQTVSVRNESSKTYPREYFKPSQNTLVLNQYPLSRELYLVNSTGKVGLGSGFAAFLTGERGQRIILKSGLLPDSIPRREINIKKSFKTE</sequence>
<dbReference type="InterPro" id="IPR024370">
    <property type="entry name" value="PBP_domain"/>
</dbReference>
<dbReference type="PANTHER" id="PTHR30570">
    <property type="entry name" value="PERIPLASMIC PHOSPHATE BINDING COMPONENT OF PHOSPHATE ABC TRANSPORTER"/>
    <property type="match status" value="1"/>
</dbReference>
<dbReference type="Pfam" id="PF12849">
    <property type="entry name" value="PBP_like_2"/>
    <property type="match status" value="1"/>
</dbReference>
<feature type="domain" description="PBP" evidence="2">
    <location>
        <begin position="32"/>
        <end position="278"/>
    </location>
</feature>
<dbReference type="Gene3D" id="3.40.190.10">
    <property type="entry name" value="Periplasmic binding protein-like II"/>
    <property type="match status" value="4"/>
</dbReference>
<evidence type="ECO:0000313" key="3">
    <source>
        <dbReference type="EMBL" id="RVU01835.1"/>
    </source>
</evidence>
<dbReference type="PANTHER" id="PTHR30570:SF1">
    <property type="entry name" value="PHOSPHATE-BINDING PROTEIN PSTS"/>
    <property type="match status" value="1"/>
</dbReference>
<dbReference type="InterPro" id="IPR050811">
    <property type="entry name" value="Phosphate_ABC_transporter"/>
</dbReference>
<protein>
    <submittedName>
        <fullName evidence="3">Phosphate ABC transporter substrate-binding protein</fullName>
    </submittedName>
</protein>
<evidence type="ECO:0000256" key="1">
    <source>
        <dbReference type="ARBA" id="ARBA00022729"/>
    </source>
</evidence>
<organism evidence="3 4">
    <name type="scientific">Mucilaginibacter limnophilus</name>
    <dbReference type="NCBI Taxonomy" id="1932778"/>
    <lineage>
        <taxon>Bacteria</taxon>
        <taxon>Pseudomonadati</taxon>
        <taxon>Bacteroidota</taxon>
        <taxon>Sphingobacteriia</taxon>
        <taxon>Sphingobacteriales</taxon>
        <taxon>Sphingobacteriaceae</taxon>
        <taxon>Mucilaginibacter</taxon>
    </lineage>
</organism>
<dbReference type="PROSITE" id="PS51257">
    <property type="entry name" value="PROKAR_LIPOPROTEIN"/>
    <property type="match status" value="1"/>
</dbReference>
<dbReference type="EMBL" id="SACK01000002">
    <property type="protein sequence ID" value="RVU01835.1"/>
    <property type="molecule type" value="Genomic_DNA"/>
</dbReference>
<proteinExistence type="predicted"/>
<dbReference type="OrthoDB" id="1450880at2"/>
<name>A0A3S2VNX0_9SPHI</name>
<evidence type="ECO:0000313" key="4">
    <source>
        <dbReference type="Proteomes" id="UP000282759"/>
    </source>
</evidence>
<evidence type="ECO:0000259" key="2">
    <source>
        <dbReference type="Pfam" id="PF12849"/>
    </source>
</evidence>